<feature type="region of interest" description="Disordered" evidence="1">
    <location>
        <begin position="110"/>
        <end position="152"/>
    </location>
</feature>
<accession>A0A318TXP2</accession>
<evidence type="ECO:0000256" key="1">
    <source>
        <dbReference type="SAM" id="MobiDB-lite"/>
    </source>
</evidence>
<dbReference type="SUPFAM" id="SSF53146">
    <property type="entry name" value="Nitrogenase accessory factor-like"/>
    <property type="match status" value="1"/>
</dbReference>
<feature type="compositionally biased region" description="Basic and acidic residues" evidence="1">
    <location>
        <begin position="111"/>
        <end position="123"/>
    </location>
</feature>
<dbReference type="EMBL" id="QJTI01000003">
    <property type="protein sequence ID" value="PYF04419.1"/>
    <property type="molecule type" value="Genomic_DNA"/>
</dbReference>
<name>A0A318TXP2_9BRAD</name>
<proteinExistence type="predicted"/>
<dbReference type="RefSeq" id="WP_110779836.1">
    <property type="nucleotide sequence ID" value="NZ_QJTI01000003.1"/>
</dbReference>
<protein>
    <submittedName>
        <fullName evidence="2">Dinitrogenase iron-molybdenum cofactor</fullName>
    </submittedName>
</protein>
<keyword evidence="3" id="KW-1185">Reference proteome</keyword>
<reference evidence="2 3" key="1">
    <citation type="submission" date="2018-06" db="EMBL/GenBank/DDBJ databases">
        <title>Genomic Encyclopedia of Archaeal and Bacterial Type Strains, Phase II (KMG-II): from individual species to whole genera.</title>
        <authorList>
            <person name="Goeker M."/>
        </authorList>
    </citation>
    <scope>NUCLEOTIDE SEQUENCE [LARGE SCALE GENOMIC DNA]</scope>
    <source>
        <strain evidence="2 3">JCM 11668</strain>
    </source>
</reference>
<dbReference type="AlphaFoldDB" id="A0A318TXP2"/>
<sequence length="164" mass="17791">MRIAVASQNFRTITGHAGMTRRFMVFEAAAGQPCAEVERIELAKDQAIHEFKGDGPHPLDSVQVVIAGSAGAGFINRMAARGIAALTTDETDPVTAVTDYVAGRLQTSAPHAHDHEHGHDHHHDHGHHHHDHDHDHHHHDHHHGHEHGHGSKEGCCGNCTCGSN</sequence>
<organism evidence="2 3">
    <name type="scientific">Rhodopseudomonas faecalis</name>
    <dbReference type="NCBI Taxonomy" id="99655"/>
    <lineage>
        <taxon>Bacteria</taxon>
        <taxon>Pseudomonadati</taxon>
        <taxon>Pseudomonadota</taxon>
        <taxon>Alphaproteobacteria</taxon>
        <taxon>Hyphomicrobiales</taxon>
        <taxon>Nitrobacteraceae</taxon>
        <taxon>Rhodopseudomonas</taxon>
    </lineage>
</organism>
<evidence type="ECO:0000313" key="3">
    <source>
        <dbReference type="Proteomes" id="UP000248148"/>
    </source>
</evidence>
<comment type="caution">
    <text evidence="2">The sequence shown here is derived from an EMBL/GenBank/DDBJ whole genome shotgun (WGS) entry which is preliminary data.</text>
</comment>
<gene>
    <name evidence="2" type="ORF">BJ122_10372</name>
</gene>
<feature type="compositionally biased region" description="Basic residues" evidence="1">
    <location>
        <begin position="124"/>
        <end position="146"/>
    </location>
</feature>
<dbReference type="Gene3D" id="3.30.420.130">
    <property type="entry name" value="Dinitrogenase iron-molybdenum cofactor biosynthesis domain"/>
    <property type="match status" value="1"/>
</dbReference>
<dbReference type="OrthoDB" id="9797941at2"/>
<dbReference type="InterPro" id="IPR036105">
    <property type="entry name" value="DiNase_FeMo-co_biosyn_sf"/>
</dbReference>
<evidence type="ECO:0000313" key="2">
    <source>
        <dbReference type="EMBL" id="PYF04419.1"/>
    </source>
</evidence>
<dbReference type="Proteomes" id="UP000248148">
    <property type="component" value="Unassembled WGS sequence"/>
</dbReference>